<proteinExistence type="predicted"/>
<keyword evidence="3" id="KW-1185">Reference proteome</keyword>
<evidence type="ECO:0000313" key="3">
    <source>
        <dbReference type="Proteomes" id="UP000023152"/>
    </source>
</evidence>
<protein>
    <submittedName>
        <fullName evidence="2">Uncharacterized protein</fullName>
    </submittedName>
</protein>
<gene>
    <name evidence="2" type="ORF">RFI_23934</name>
</gene>
<dbReference type="AlphaFoldDB" id="X6MJ44"/>
<dbReference type="Proteomes" id="UP000023152">
    <property type="component" value="Unassembled WGS sequence"/>
</dbReference>
<comment type="caution">
    <text evidence="2">The sequence shown here is derived from an EMBL/GenBank/DDBJ whole genome shotgun (WGS) entry which is preliminary data.</text>
</comment>
<organism evidence="2 3">
    <name type="scientific">Reticulomyxa filosa</name>
    <dbReference type="NCBI Taxonomy" id="46433"/>
    <lineage>
        <taxon>Eukaryota</taxon>
        <taxon>Sar</taxon>
        <taxon>Rhizaria</taxon>
        <taxon>Retaria</taxon>
        <taxon>Foraminifera</taxon>
        <taxon>Monothalamids</taxon>
        <taxon>Reticulomyxidae</taxon>
        <taxon>Reticulomyxa</taxon>
    </lineage>
</organism>
<evidence type="ECO:0000313" key="2">
    <source>
        <dbReference type="EMBL" id="ETO13442.1"/>
    </source>
</evidence>
<dbReference type="EMBL" id="ASPP01020599">
    <property type="protein sequence ID" value="ETO13442.1"/>
    <property type="molecule type" value="Genomic_DNA"/>
</dbReference>
<reference evidence="2 3" key="1">
    <citation type="journal article" date="2013" name="Curr. Biol.">
        <title>The Genome of the Foraminiferan Reticulomyxa filosa.</title>
        <authorList>
            <person name="Glockner G."/>
            <person name="Hulsmann N."/>
            <person name="Schleicher M."/>
            <person name="Noegel A.A."/>
            <person name="Eichinger L."/>
            <person name="Gallinger C."/>
            <person name="Pawlowski J."/>
            <person name="Sierra R."/>
            <person name="Euteneuer U."/>
            <person name="Pillet L."/>
            <person name="Moustafa A."/>
            <person name="Platzer M."/>
            <person name="Groth M."/>
            <person name="Szafranski K."/>
            <person name="Schliwa M."/>
        </authorList>
    </citation>
    <scope>NUCLEOTIDE SEQUENCE [LARGE SCALE GENOMIC DNA]</scope>
</reference>
<evidence type="ECO:0000256" key="1">
    <source>
        <dbReference type="SAM" id="MobiDB-lite"/>
    </source>
</evidence>
<accession>X6MJ44</accession>
<sequence>MKIKGDEITINYGETQMMQKIVDRFDDGLRSSPEFVAIRSRWDKGSPVEDETPKKPDQLQVHFTIDDPVPKKLMKCLSRWSPLLRPPIPVSTELKKYSKGSKVVVYSATYNKFLEGTVVMLLPEYDAVKVTYGNGEFTKSVSVKSGLIKLIDEYVLENQMESQNTGHDPNSPPLTVEGN</sequence>
<name>X6MJ44_RETFI</name>
<feature type="region of interest" description="Disordered" evidence="1">
    <location>
        <begin position="160"/>
        <end position="179"/>
    </location>
</feature>